<evidence type="ECO:0000256" key="2">
    <source>
        <dbReference type="SAM" id="Phobius"/>
    </source>
</evidence>
<evidence type="ECO:0000313" key="4">
    <source>
        <dbReference type="Proteomes" id="UP000041254"/>
    </source>
</evidence>
<sequence length="1339" mass="150107">MEKEYKETEDKNAAIPSFKEREEKEEKEHQAKLKKLEDEENELETELKTLAEAVRAQPADGRVFASQASSSEGRKRVSLQVFLQENVMLILLGAFAVLTDWFSFWEMNIDEPSQYTIPLLCKRLLLASASVSTALLVLKWCLEYAQMNATLVQRKKGPLGDIESNDCSRLIKSGVDSPQGTSATVPIITRFDRPPPPRWLVRMITVLSGISVLNDSIDFINVMIILCANPGASAIGTLICNLFLNSLNVIASAYEAMGFEASQEKMQEQLAQNLTAALKKHARLEDSPDTLLQSSNRRWLSGRAHIAAPIACFCGAMGALLGAIPASWIWAIVIWFGGVFWYGAVLLFFIGIAIEIFIGVETHCLIPRELLKVSEVNLSDYIRLGLLHVLIPELVDAITDWITFFSTAVFSERVPTWLWRLYFLSPLIGTFMLYPSLLTMLEAKVDARSHREARRNRLCSILCEDLLGLVCNVLFLCYPTYQLQLLPIANIILTVAVVSCQLITEFTGLQHAKLIDYIDQIRQGDTGRKSMGERIANFCYPQWGYQKRDAFMAVKTLLDGGADPNMACGEPLHRAVMAKTETDSDSPLVWDAERVATRIFNTVELLLEAGARLNLGTRQLAGGLVVAPLDEVVIQPELQHVAALLKANGARHSDDYYKYGGHTNQPRYAALLTQSTALDRQYDKIRDEMDLLETMIKEQDKRREKHDEDEKSRAGLSEKEREDQEKKAHQAKLEQLRDQHHKLQMDLWTSAEAVRAEPADGRVFASQASSSQGPRRLPLQVFLRENVMLILLGAFAALTDWFSFWEMSIDVPSQYTVPFLSKRLLLASASVSTALLVLKWCLEYVQMNATLVQRKKGQSGDIELSGRSRLIDSGVDSQAATPRGPSPTAPIITRFHRPPPPRWLVRMITVLSGISVLNDIIDFINVVIILHAIGNLRSHAIGILISNLSLNLLNAIASAYKAMGFEASQLAQIIPEDPEQTVRLFAVIGLCAPSGVVGALCAYWGWSWIGGFFRWSSIMLMLFLLSMLMLACLLGCATCLIEVMPGAHLFHYHRLGLLHVLIAELVSTTTAWITFFTIAVVNKGVPTWLWRLYFLWPVTETWLLYPSLLTMLEAKVDARAQLMFGWARLSSILCEDLLGLICNVLFLCYPTYQLQLLPLANIILTVAVIGCHLTRELTALQHIELIDRIDQIRKGYIKWKSMRQRMYDFFGVRYQEGTADALVAVKRLLDGGADPNTANGEPLYRAVMAETETDSSDRWVWDAKGRVATRIYNTVELLLEAGGDPNLRNLFDEVKQPELQHVAALLKANGARHSDDYYKYGGHTSQPRYAAPSTRPKGW</sequence>
<feature type="transmembrane region" description="Helical" evidence="2">
    <location>
        <begin position="306"/>
        <end position="333"/>
    </location>
</feature>
<feature type="transmembrane region" description="Helical" evidence="2">
    <location>
        <begin position="1152"/>
        <end position="1173"/>
    </location>
</feature>
<feature type="transmembrane region" description="Helical" evidence="2">
    <location>
        <begin position="381"/>
        <end position="405"/>
    </location>
</feature>
<feature type="transmembrane region" description="Helical" evidence="2">
    <location>
        <begin position="458"/>
        <end position="481"/>
    </location>
</feature>
<organism evidence="3 4">
    <name type="scientific">Vitrella brassicaformis (strain CCMP3155)</name>
    <dbReference type="NCBI Taxonomy" id="1169540"/>
    <lineage>
        <taxon>Eukaryota</taxon>
        <taxon>Sar</taxon>
        <taxon>Alveolata</taxon>
        <taxon>Colpodellida</taxon>
        <taxon>Vitrellaceae</taxon>
        <taxon>Vitrella</taxon>
    </lineage>
</organism>
<feature type="transmembrane region" description="Helical" evidence="2">
    <location>
        <begin position="339"/>
        <end position="360"/>
    </location>
</feature>
<feature type="transmembrane region" description="Helical" evidence="2">
    <location>
        <begin position="981"/>
        <end position="1006"/>
    </location>
</feature>
<feature type="transmembrane region" description="Helical" evidence="2">
    <location>
        <begin position="824"/>
        <end position="845"/>
    </location>
</feature>
<evidence type="ECO:0000256" key="1">
    <source>
        <dbReference type="SAM" id="MobiDB-lite"/>
    </source>
</evidence>
<keyword evidence="2" id="KW-0472">Membrane</keyword>
<feature type="region of interest" description="Disordered" evidence="1">
    <location>
        <begin position="1318"/>
        <end position="1339"/>
    </location>
</feature>
<keyword evidence="2" id="KW-0812">Transmembrane</keyword>
<feature type="compositionally biased region" description="Basic and acidic residues" evidence="1">
    <location>
        <begin position="1"/>
        <end position="37"/>
    </location>
</feature>
<feature type="transmembrane region" description="Helical" evidence="2">
    <location>
        <begin position="417"/>
        <end position="437"/>
    </location>
</feature>
<feature type="transmembrane region" description="Helical" evidence="2">
    <location>
        <begin position="786"/>
        <end position="804"/>
    </location>
</feature>
<keyword evidence="4" id="KW-1185">Reference proteome</keyword>
<dbReference type="InterPro" id="IPR036770">
    <property type="entry name" value="Ankyrin_rpt-contain_sf"/>
</dbReference>
<name>A0A0G4EQ81_VITBC</name>
<dbReference type="OrthoDB" id="4772757at2759"/>
<reference evidence="3 4" key="1">
    <citation type="submission" date="2014-11" db="EMBL/GenBank/DDBJ databases">
        <authorList>
            <person name="Zhu J."/>
            <person name="Qi W."/>
            <person name="Song R."/>
        </authorList>
    </citation>
    <scope>NUCLEOTIDE SEQUENCE [LARGE SCALE GENOMIC DNA]</scope>
</reference>
<dbReference type="InParanoid" id="A0A0G4EQ81"/>
<gene>
    <name evidence="3" type="ORF">Vbra_8011</name>
</gene>
<evidence type="ECO:0000313" key="3">
    <source>
        <dbReference type="EMBL" id="CEL99447.1"/>
    </source>
</evidence>
<feature type="transmembrane region" description="Helical" evidence="2">
    <location>
        <begin position="223"/>
        <end position="244"/>
    </location>
</feature>
<dbReference type="VEuPathDB" id="CryptoDB:Vbra_8011"/>
<keyword evidence="2" id="KW-1133">Transmembrane helix</keyword>
<feature type="transmembrane region" description="Helical" evidence="2">
    <location>
        <begin position="1093"/>
        <end position="1114"/>
    </location>
</feature>
<feature type="transmembrane region" description="Helical" evidence="2">
    <location>
        <begin position="1055"/>
        <end position="1081"/>
    </location>
</feature>
<feature type="transmembrane region" description="Helical" evidence="2">
    <location>
        <begin position="487"/>
        <end position="504"/>
    </location>
</feature>
<feature type="transmembrane region" description="Helical" evidence="2">
    <location>
        <begin position="1018"/>
        <end position="1043"/>
    </location>
</feature>
<feature type="region of interest" description="Disordered" evidence="1">
    <location>
        <begin position="697"/>
        <end position="732"/>
    </location>
</feature>
<proteinExistence type="predicted"/>
<feature type="transmembrane region" description="Helical" evidence="2">
    <location>
        <begin position="86"/>
        <end position="104"/>
    </location>
</feature>
<dbReference type="Proteomes" id="UP000041254">
    <property type="component" value="Unassembled WGS sequence"/>
</dbReference>
<dbReference type="EMBL" id="CDMY01000280">
    <property type="protein sequence ID" value="CEL99447.1"/>
    <property type="molecule type" value="Genomic_DNA"/>
</dbReference>
<dbReference type="PhylomeDB" id="A0A0G4EQ81"/>
<protein>
    <submittedName>
        <fullName evidence="3">Uncharacterized protein</fullName>
    </submittedName>
</protein>
<feature type="region of interest" description="Disordered" evidence="1">
    <location>
        <begin position="1"/>
        <end position="40"/>
    </location>
</feature>
<feature type="transmembrane region" description="Helical" evidence="2">
    <location>
        <begin position="1126"/>
        <end position="1146"/>
    </location>
</feature>
<accession>A0A0G4EQ81</accession>
<dbReference type="Gene3D" id="1.25.40.20">
    <property type="entry name" value="Ankyrin repeat-containing domain"/>
    <property type="match status" value="1"/>
</dbReference>